<keyword evidence="1" id="KW-0812">Transmembrane</keyword>
<sequence>MFKRLVFLVLLALPGAFLVLTVVSIHPRYRGQVIQLAGLPAAISLLGRTYRRFRGRIDDTTGLPTAVRVRKTAGTARLRTI</sequence>
<keyword evidence="1" id="KW-0472">Membrane</keyword>
<comment type="caution">
    <text evidence="2">The sequence shown here is derived from an EMBL/GenBank/DDBJ whole genome shotgun (WGS) entry which is preliminary data.</text>
</comment>
<protein>
    <submittedName>
        <fullName evidence="2">Uncharacterized protein</fullName>
    </submittedName>
</protein>
<organism evidence="2 3">
    <name type="scientific">Caballeronia choica</name>
    <dbReference type="NCBI Taxonomy" id="326476"/>
    <lineage>
        <taxon>Bacteria</taxon>
        <taxon>Pseudomonadati</taxon>
        <taxon>Pseudomonadota</taxon>
        <taxon>Betaproteobacteria</taxon>
        <taxon>Burkholderiales</taxon>
        <taxon>Burkholderiaceae</taxon>
        <taxon>Caballeronia</taxon>
    </lineage>
</organism>
<feature type="transmembrane region" description="Helical" evidence="1">
    <location>
        <begin position="31"/>
        <end position="47"/>
    </location>
</feature>
<dbReference type="EMBL" id="FCON02000003">
    <property type="protein sequence ID" value="SAL17831.1"/>
    <property type="molecule type" value="Genomic_DNA"/>
</dbReference>
<reference evidence="2" key="1">
    <citation type="submission" date="2016-01" db="EMBL/GenBank/DDBJ databases">
        <authorList>
            <person name="Peeters C."/>
        </authorList>
    </citation>
    <scope>NUCLEOTIDE SEQUENCE [LARGE SCALE GENOMIC DNA]</scope>
    <source>
        <strain evidence="2">LMG 22940</strain>
    </source>
</reference>
<evidence type="ECO:0000256" key="1">
    <source>
        <dbReference type="SAM" id="Phobius"/>
    </source>
</evidence>
<dbReference type="AlphaFoldDB" id="A0A158FDS1"/>
<name>A0A158FDS1_9BURK</name>
<proteinExistence type="predicted"/>
<keyword evidence="3" id="KW-1185">Reference proteome</keyword>
<dbReference type="Proteomes" id="UP000054770">
    <property type="component" value="Unassembled WGS sequence"/>
</dbReference>
<accession>A0A158FDS1</accession>
<evidence type="ECO:0000313" key="2">
    <source>
        <dbReference type="EMBL" id="SAL17831.1"/>
    </source>
</evidence>
<evidence type="ECO:0000313" key="3">
    <source>
        <dbReference type="Proteomes" id="UP000054770"/>
    </source>
</evidence>
<keyword evidence="1" id="KW-1133">Transmembrane helix</keyword>
<gene>
    <name evidence="2" type="ORF">AWB68_00528</name>
</gene>